<feature type="region of interest" description="Disordered" evidence="2">
    <location>
        <begin position="86"/>
        <end position="107"/>
    </location>
</feature>
<organism evidence="3 4">
    <name type="scientific">Thalictrum thalictroides</name>
    <name type="common">Rue-anemone</name>
    <name type="synonym">Anemone thalictroides</name>
    <dbReference type="NCBI Taxonomy" id="46969"/>
    <lineage>
        <taxon>Eukaryota</taxon>
        <taxon>Viridiplantae</taxon>
        <taxon>Streptophyta</taxon>
        <taxon>Embryophyta</taxon>
        <taxon>Tracheophyta</taxon>
        <taxon>Spermatophyta</taxon>
        <taxon>Magnoliopsida</taxon>
        <taxon>Ranunculales</taxon>
        <taxon>Ranunculaceae</taxon>
        <taxon>Thalictroideae</taxon>
        <taxon>Thalictrum</taxon>
    </lineage>
</organism>
<dbReference type="SMART" id="SM00015">
    <property type="entry name" value="IQ"/>
    <property type="match status" value="1"/>
</dbReference>
<evidence type="ECO:0000313" key="4">
    <source>
        <dbReference type="Proteomes" id="UP000554482"/>
    </source>
</evidence>
<dbReference type="Gene3D" id="1.20.5.190">
    <property type="match status" value="1"/>
</dbReference>
<dbReference type="OrthoDB" id="683848at2759"/>
<feature type="coiled-coil region" evidence="1">
    <location>
        <begin position="236"/>
        <end position="263"/>
    </location>
</feature>
<dbReference type="AlphaFoldDB" id="A0A7J6WL54"/>
<keyword evidence="1" id="KW-0175">Coiled coil</keyword>
<feature type="region of interest" description="Disordered" evidence="2">
    <location>
        <begin position="299"/>
        <end position="326"/>
    </location>
</feature>
<gene>
    <name evidence="3" type="ORF">FRX31_012303</name>
</gene>
<name>A0A7J6WL54_THATH</name>
<feature type="coiled-coil region" evidence="1">
    <location>
        <begin position="110"/>
        <end position="176"/>
    </location>
</feature>
<evidence type="ECO:0000256" key="1">
    <source>
        <dbReference type="SAM" id="Coils"/>
    </source>
</evidence>
<dbReference type="PROSITE" id="PS50096">
    <property type="entry name" value="IQ"/>
    <property type="match status" value="1"/>
</dbReference>
<accession>A0A7J6WL54</accession>
<evidence type="ECO:0000313" key="3">
    <source>
        <dbReference type="EMBL" id="KAF5198111.1"/>
    </source>
</evidence>
<protein>
    <submittedName>
        <fullName evidence="3">Myosin-2</fullName>
    </submittedName>
</protein>
<dbReference type="InterPro" id="IPR000048">
    <property type="entry name" value="IQ_motif_EF-hand-BS"/>
</dbReference>
<dbReference type="Pfam" id="PF00612">
    <property type="entry name" value="IQ"/>
    <property type="match status" value="1"/>
</dbReference>
<dbReference type="Proteomes" id="UP000554482">
    <property type="component" value="Unassembled WGS sequence"/>
</dbReference>
<sequence>MLQGIVKVQKFIRADQTKSARKENQALTMRLRDVPLTNKCMKPDEREASNDRQRAVILLQSVIRGWLARKRFNNMRNLSKSNLYIANGQNRPNKSIPESKEHSQGPASMVRELKRQVLKADAVVKQKESENAVLQQQLKQLQIRLAEHDARTRSMEETWQKQMTALQMNLAAAKNNLAGNDNVGRTRRPDALTPPHSYGSEALMSVRTHASEPCTPAKLTNCISDATPRRELNGGLNSVSHLVKELEQQKQVFNNDVRLLVEVKTGQSASTLNSYGELQKVKQNFEAWKKEFKVKLKNTKSTLKHANSETEKTHRSWWQKRSSRKS</sequence>
<feature type="compositionally biased region" description="Basic residues" evidence="2">
    <location>
        <begin position="315"/>
        <end position="326"/>
    </location>
</feature>
<evidence type="ECO:0000256" key="2">
    <source>
        <dbReference type="SAM" id="MobiDB-lite"/>
    </source>
</evidence>
<comment type="caution">
    <text evidence="3">The sequence shown here is derived from an EMBL/GenBank/DDBJ whole genome shotgun (WGS) entry which is preliminary data.</text>
</comment>
<proteinExistence type="predicted"/>
<keyword evidence="4" id="KW-1185">Reference proteome</keyword>
<dbReference type="EMBL" id="JABWDY010013729">
    <property type="protein sequence ID" value="KAF5198111.1"/>
    <property type="molecule type" value="Genomic_DNA"/>
</dbReference>
<reference evidence="3 4" key="1">
    <citation type="submission" date="2020-06" db="EMBL/GenBank/DDBJ databases">
        <title>Transcriptomic and genomic resources for Thalictrum thalictroides and T. hernandezii: Facilitating candidate gene discovery in an emerging model plant lineage.</title>
        <authorList>
            <person name="Arias T."/>
            <person name="Riano-Pachon D.M."/>
            <person name="Di Stilio V.S."/>
        </authorList>
    </citation>
    <scope>NUCLEOTIDE SEQUENCE [LARGE SCALE GENOMIC DNA]</scope>
    <source>
        <strain evidence="4">cv. WT478/WT964</strain>
        <tissue evidence="3">Leaves</tissue>
    </source>
</reference>